<dbReference type="EMBL" id="JAPFFF010000016">
    <property type="protein sequence ID" value="KAK8864807.1"/>
    <property type="molecule type" value="Genomic_DNA"/>
</dbReference>
<reference evidence="1 2" key="1">
    <citation type="submission" date="2024-04" db="EMBL/GenBank/DDBJ databases">
        <title>Tritrichomonas musculus Genome.</title>
        <authorList>
            <person name="Alves-Ferreira E."/>
            <person name="Grigg M."/>
            <person name="Lorenzi H."/>
            <person name="Galac M."/>
        </authorList>
    </citation>
    <scope>NUCLEOTIDE SEQUENCE [LARGE SCALE GENOMIC DNA]</scope>
    <source>
        <strain evidence="1 2">EAF2021</strain>
    </source>
</reference>
<evidence type="ECO:0000313" key="1">
    <source>
        <dbReference type="EMBL" id="KAK8864807.1"/>
    </source>
</evidence>
<protein>
    <submittedName>
        <fullName evidence="1">Uncharacterized protein</fullName>
    </submittedName>
</protein>
<gene>
    <name evidence="1" type="ORF">M9Y10_010332</name>
</gene>
<comment type="caution">
    <text evidence="1">The sequence shown here is derived from an EMBL/GenBank/DDBJ whole genome shotgun (WGS) entry which is preliminary data.</text>
</comment>
<name>A0ABR2IKK7_9EUKA</name>
<sequence length="74" mass="8073">MKGFGKRIITFCANNVHLQNAYSPIDVAEAILNKFPSSDEDAFLMELSCCTKEISAGGLPNLSVIEALEDRDLP</sequence>
<accession>A0ABR2IKK7</accession>
<dbReference type="Proteomes" id="UP001470230">
    <property type="component" value="Unassembled WGS sequence"/>
</dbReference>
<proteinExistence type="predicted"/>
<organism evidence="1 2">
    <name type="scientific">Tritrichomonas musculus</name>
    <dbReference type="NCBI Taxonomy" id="1915356"/>
    <lineage>
        <taxon>Eukaryota</taxon>
        <taxon>Metamonada</taxon>
        <taxon>Parabasalia</taxon>
        <taxon>Tritrichomonadida</taxon>
        <taxon>Tritrichomonadidae</taxon>
        <taxon>Tritrichomonas</taxon>
    </lineage>
</organism>
<keyword evidence="2" id="KW-1185">Reference proteome</keyword>
<evidence type="ECO:0000313" key="2">
    <source>
        <dbReference type="Proteomes" id="UP001470230"/>
    </source>
</evidence>